<evidence type="ECO:0000313" key="3">
    <source>
        <dbReference type="Proteomes" id="UP001210130"/>
    </source>
</evidence>
<accession>A0AAJ5QYQ1</accession>
<evidence type="ECO:0000256" key="1">
    <source>
        <dbReference type="SAM" id="Coils"/>
    </source>
</evidence>
<keyword evidence="3" id="KW-1185">Reference proteome</keyword>
<proteinExistence type="predicted"/>
<keyword evidence="1" id="KW-0175">Coiled coil</keyword>
<dbReference type="EMBL" id="CP112887">
    <property type="protein sequence ID" value="WBW63654.1"/>
    <property type="molecule type" value="Genomic_DNA"/>
</dbReference>
<dbReference type="AlphaFoldDB" id="A0AAJ5QYQ1"/>
<protein>
    <submittedName>
        <fullName evidence="2">Uncharacterized protein</fullName>
    </submittedName>
</protein>
<sequence length="191" mass="21208">MVNLEQIKADIAARKAMPAWGPQTSIERIRTINATLPSFSLKTVEALVEMLEKAQSANAAQDDHINQQQDRIDQLENAAARLGRRLNQYSIEPDYFASLVAKARVRADKAMRKFPQPNYVLSKVAEESGEVIKAVIHYTEGREQWSNVESEIIDNLAMLLRLVKEGDQVIGFTPPDSCSVAALSASQQEGL</sequence>
<organism evidence="2 3">
    <name type="scientific">Klebsiella electrica</name>
    <dbReference type="NCBI Taxonomy" id="1259973"/>
    <lineage>
        <taxon>Bacteria</taxon>
        <taxon>Pseudomonadati</taxon>
        <taxon>Pseudomonadota</taxon>
        <taxon>Gammaproteobacteria</taxon>
        <taxon>Enterobacterales</taxon>
        <taxon>Enterobacteriaceae</taxon>
        <taxon>Klebsiella/Raoultella group</taxon>
        <taxon>Klebsiella</taxon>
    </lineage>
</organism>
<reference evidence="2 3" key="1">
    <citation type="journal article" date="2023" name="Microbiol. Resour. Announc.">
        <title>Complete Genome Sequence of the First Colistin-Resistant Raoultella electrica Strain.</title>
        <authorList>
            <person name="Aldeia C."/>
            <person name="Campos-Madueno E.I."/>
            <person name="Sendi P."/>
            <person name="Endimiani A."/>
        </authorList>
    </citation>
    <scope>NUCLEOTIDE SEQUENCE [LARGE SCALE GENOMIC DNA]</scope>
    <source>
        <strain evidence="2 3">S2-IND-01-C</strain>
    </source>
</reference>
<dbReference type="RefSeq" id="WP_271207602.1">
    <property type="nucleotide sequence ID" value="NZ_CP112887.1"/>
</dbReference>
<gene>
    <name evidence="2" type="ORF">OR613_12565</name>
</gene>
<name>A0AAJ5QYQ1_9ENTR</name>
<dbReference type="Proteomes" id="UP001210130">
    <property type="component" value="Chromosome"/>
</dbReference>
<feature type="coiled-coil region" evidence="1">
    <location>
        <begin position="58"/>
        <end position="92"/>
    </location>
</feature>
<evidence type="ECO:0000313" key="2">
    <source>
        <dbReference type="EMBL" id="WBW63654.1"/>
    </source>
</evidence>